<comment type="caution">
    <text evidence="2">The sequence shown here is derived from an EMBL/GenBank/DDBJ whole genome shotgun (WGS) entry which is preliminary data.</text>
</comment>
<dbReference type="AlphaFoldDB" id="A0AAV4C3K8"/>
<organism evidence="2 3">
    <name type="scientific">Plakobranchus ocellatus</name>
    <dbReference type="NCBI Taxonomy" id="259542"/>
    <lineage>
        <taxon>Eukaryota</taxon>
        <taxon>Metazoa</taxon>
        <taxon>Spiralia</taxon>
        <taxon>Lophotrochozoa</taxon>
        <taxon>Mollusca</taxon>
        <taxon>Gastropoda</taxon>
        <taxon>Heterobranchia</taxon>
        <taxon>Euthyneura</taxon>
        <taxon>Panpulmonata</taxon>
        <taxon>Sacoglossa</taxon>
        <taxon>Placobranchoidea</taxon>
        <taxon>Plakobranchidae</taxon>
        <taxon>Plakobranchus</taxon>
    </lineage>
</organism>
<evidence type="ECO:0000256" key="1">
    <source>
        <dbReference type="SAM" id="MobiDB-lite"/>
    </source>
</evidence>
<evidence type="ECO:0000313" key="3">
    <source>
        <dbReference type="Proteomes" id="UP000735302"/>
    </source>
</evidence>
<accession>A0AAV4C3K8</accession>
<dbReference type="Proteomes" id="UP000735302">
    <property type="component" value="Unassembled WGS sequence"/>
</dbReference>
<feature type="compositionally biased region" description="Polar residues" evidence="1">
    <location>
        <begin position="70"/>
        <end position="87"/>
    </location>
</feature>
<sequence length="142" mass="16159">MSITETRSGASSVIHFTCLSTALAGKDNIQQHYQNVYKKNQVRASYVINFTYLSTSSGRDTQDTKALSECLQQKPGQDPAQSLTSHASPHPLAETHKIQQHYQNVYNRNQVRGQHPLAETHKIQQHYQNVYNRNQVRGQLSH</sequence>
<reference evidence="2 3" key="1">
    <citation type="journal article" date="2021" name="Elife">
        <title>Chloroplast acquisition without the gene transfer in kleptoplastic sea slugs, Plakobranchus ocellatus.</title>
        <authorList>
            <person name="Maeda T."/>
            <person name="Takahashi S."/>
            <person name="Yoshida T."/>
            <person name="Shimamura S."/>
            <person name="Takaki Y."/>
            <person name="Nagai Y."/>
            <person name="Toyoda A."/>
            <person name="Suzuki Y."/>
            <person name="Arimoto A."/>
            <person name="Ishii H."/>
            <person name="Satoh N."/>
            <person name="Nishiyama T."/>
            <person name="Hasebe M."/>
            <person name="Maruyama T."/>
            <person name="Minagawa J."/>
            <person name="Obokata J."/>
            <person name="Shigenobu S."/>
        </authorList>
    </citation>
    <scope>NUCLEOTIDE SEQUENCE [LARGE SCALE GENOMIC DNA]</scope>
</reference>
<proteinExistence type="predicted"/>
<protein>
    <submittedName>
        <fullName evidence="2">Uncharacterized protein</fullName>
    </submittedName>
</protein>
<evidence type="ECO:0000313" key="2">
    <source>
        <dbReference type="EMBL" id="GFO25274.1"/>
    </source>
</evidence>
<dbReference type="EMBL" id="BLXT01005746">
    <property type="protein sequence ID" value="GFO25274.1"/>
    <property type="molecule type" value="Genomic_DNA"/>
</dbReference>
<gene>
    <name evidence="2" type="ORF">PoB_005177900</name>
</gene>
<keyword evidence="3" id="KW-1185">Reference proteome</keyword>
<name>A0AAV4C3K8_9GAST</name>
<feature type="region of interest" description="Disordered" evidence="1">
    <location>
        <begin position="57"/>
        <end position="88"/>
    </location>
</feature>